<evidence type="ECO:0000259" key="1">
    <source>
        <dbReference type="PROSITE" id="PS50206"/>
    </source>
</evidence>
<organism evidence="2 3">
    <name type="scientific">Undibacterium jejuense</name>
    <dbReference type="NCBI Taxonomy" id="1344949"/>
    <lineage>
        <taxon>Bacteria</taxon>
        <taxon>Pseudomonadati</taxon>
        <taxon>Pseudomonadota</taxon>
        <taxon>Betaproteobacteria</taxon>
        <taxon>Burkholderiales</taxon>
        <taxon>Oxalobacteraceae</taxon>
        <taxon>Undibacterium</taxon>
    </lineage>
</organism>
<dbReference type="InterPro" id="IPR001763">
    <property type="entry name" value="Rhodanese-like_dom"/>
</dbReference>
<accession>A0A923HHQ5</accession>
<name>A0A923HHQ5_9BURK</name>
<sequence length="63" mass="6686">MNSRQVIQSTITEKSTPIVVYCASGARSASAKNNLIKLGYDNVSNGGAVASLALKLQKQIYRG</sequence>
<protein>
    <submittedName>
        <fullName evidence="2">Rhodanese-like domain-containing protein</fullName>
    </submittedName>
</protein>
<comment type="caution">
    <text evidence="2">The sequence shown here is derived from an EMBL/GenBank/DDBJ whole genome shotgun (WGS) entry which is preliminary data.</text>
</comment>
<dbReference type="Gene3D" id="3.40.250.10">
    <property type="entry name" value="Rhodanese-like domain"/>
    <property type="match status" value="1"/>
</dbReference>
<keyword evidence="3" id="KW-1185">Reference proteome</keyword>
<dbReference type="PROSITE" id="PS50206">
    <property type="entry name" value="RHODANESE_3"/>
    <property type="match status" value="1"/>
</dbReference>
<dbReference type="CDD" id="cd00158">
    <property type="entry name" value="RHOD"/>
    <property type="match status" value="1"/>
</dbReference>
<dbReference type="RefSeq" id="WP_186912272.1">
    <property type="nucleotide sequence ID" value="NZ_JACOFV010000007.1"/>
</dbReference>
<reference evidence="2" key="1">
    <citation type="submission" date="2020-08" db="EMBL/GenBank/DDBJ databases">
        <title>Novel species isolated from subtropical streams in China.</title>
        <authorList>
            <person name="Lu H."/>
        </authorList>
    </citation>
    <scope>NUCLEOTIDE SEQUENCE</scope>
    <source>
        <strain evidence="2">KACC 12607</strain>
    </source>
</reference>
<dbReference type="Proteomes" id="UP000634011">
    <property type="component" value="Unassembled WGS sequence"/>
</dbReference>
<gene>
    <name evidence="2" type="ORF">H8K32_09620</name>
</gene>
<dbReference type="Pfam" id="PF00581">
    <property type="entry name" value="Rhodanese"/>
    <property type="match status" value="1"/>
</dbReference>
<proteinExistence type="predicted"/>
<dbReference type="EMBL" id="JACOFV010000007">
    <property type="protein sequence ID" value="MBC3862355.1"/>
    <property type="molecule type" value="Genomic_DNA"/>
</dbReference>
<dbReference type="SUPFAM" id="SSF52821">
    <property type="entry name" value="Rhodanese/Cell cycle control phosphatase"/>
    <property type="match status" value="1"/>
</dbReference>
<evidence type="ECO:0000313" key="2">
    <source>
        <dbReference type="EMBL" id="MBC3862355.1"/>
    </source>
</evidence>
<dbReference type="InterPro" id="IPR036873">
    <property type="entry name" value="Rhodanese-like_dom_sf"/>
</dbReference>
<evidence type="ECO:0000313" key="3">
    <source>
        <dbReference type="Proteomes" id="UP000634011"/>
    </source>
</evidence>
<feature type="domain" description="Rhodanese" evidence="1">
    <location>
        <begin position="14"/>
        <end position="51"/>
    </location>
</feature>
<dbReference type="AlphaFoldDB" id="A0A923HHQ5"/>